<comment type="subcellular location">
    <subcellularLocation>
        <location evidence="1">Cell membrane</location>
        <topology evidence="1">Multi-pass membrane protein</topology>
    </subcellularLocation>
</comment>
<evidence type="ECO:0000313" key="9">
    <source>
        <dbReference type="Proteomes" id="UP000000593"/>
    </source>
</evidence>
<dbReference type="STRING" id="298386.PBPRB1635"/>
<organism evidence="8 9">
    <name type="scientific">Photobacterium profundum (strain SS9)</name>
    <dbReference type="NCBI Taxonomy" id="298386"/>
    <lineage>
        <taxon>Bacteria</taxon>
        <taxon>Pseudomonadati</taxon>
        <taxon>Pseudomonadota</taxon>
        <taxon>Gammaproteobacteria</taxon>
        <taxon>Vibrionales</taxon>
        <taxon>Vibrionaceae</taxon>
        <taxon>Photobacterium</taxon>
    </lineage>
</organism>
<dbReference type="AlphaFoldDB" id="Q6LGT5"/>
<evidence type="ECO:0000256" key="2">
    <source>
        <dbReference type="ARBA" id="ARBA00022448"/>
    </source>
</evidence>
<reference evidence="9" key="1">
    <citation type="journal article" date="2005" name="Science">
        <title>Life at depth: Photobacterium profundum genome sequence and expression analysis.</title>
        <authorList>
            <person name="Vezzi A."/>
            <person name="Campanaro S."/>
            <person name="D'Angelo M."/>
            <person name="Simonato F."/>
            <person name="Vitulo N."/>
            <person name="Lauro F.M."/>
            <person name="Cestaro A."/>
            <person name="Malacrida G."/>
            <person name="Simionati B."/>
            <person name="Cannata N."/>
            <person name="Romualdi C."/>
            <person name="Bartlett D.H."/>
            <person name="Valle G."/>
        </authorList>
    </citation>
    <scope>NUCLEOTIDE SEQUENCE [LARGE SCALE GENOMIC DNA]</scope>
    <source>
        <strain evidence="9">ATCC BAA-1253 / SS9</strain>
    </source>
</reference>
<gene>
    <name evidence="8" type="primary">VP2853</name>
    <name evidence="8" type="ordered locus">PBPRB1635</name>
</gene>
<sequence length="191" mass="20907">MVMAGYGTAAVASWALLSRFEMLSLVVILSLTMSMPPMIGRFIGEGNLESIDRLVKSDTIFILALQTGFAFLFILLAKPLSALMSSDSHVQELLITFFKFVPFCYGPLGVCMLIVSVSNAVGQPKVALWLSIIRLFVLYLPAIWIGAEFAQVQGMYISIFIANTLTGVVAWHLYKKCMETISGTLNPIALS</sequence>
<dbReference type="HOGENOM" id="CLU_1420292_0_0_6"/>
<keyword evidence="4 7" id="KW-0812">Transmembrane</keyword>
<feature type="transmembrane region" description="Helical" evidence="7">
    <location>
        <begin position="153"/>
        <end position="174"/>
    </location>
</feature>
<dbReference type="GO" id="GO:0005886">
    <property type="term" value="C:plasma membrane"/>
    <property type="evidence" value="ECO:0007669"/>
    <property type="project" value="UniProtKB-SubCell"/>
</dbReference>
<evidence type="ECO:0000256" key="6">
    <source>
        <dbReference type="ARBA" id="ARBA00023136"/>
    </source>
</evidence>
<evidence type="ECO:0000256" key="3">
    <source>
        <dbReference type="ARBA" id="ARBA00022475"/>
    </source>
</evidence>
<dbReference type="PANTHER" id="PTHR43549">
    <property type="entry name" value="MULTIDRUG RESISTANCE PROTEIN YPNP-RELATED"/>
    <property type="match status" value="1"/>
</dbReference>
<evidence type="ECO:0000256" key="5">
    <source>
        <dbReference type="ARBA" id="ARBA00022989"/>
    </source>
</evidence>
<feature type="transmembrane region" description="Helical" evidence="7">
    <location>
        <begin position="127"/>
        <end position="147"/>
    </location>
</feature>
<protein>
    <submittedName>
        <fullName evidence="8">Hypothetical Na+-driven multidrug efflux pump</fullName>
    </submittedName>
</protein>
<dbReference type="InterPro" id="IPR052031">
    <property type="entry name" value="Membrane_Transporter-Flippase"/>
</dbReference>
<keyword evidence="5 7" id="KW-1133">Transmembrane helix</keyword>
<accession>Q6LGT5</accession>
<keyword evidence="9" id="KW-1185">Reference proteome</keyword>
<feature type="transmembrane region" description="Helical" evidence="7">
    <location>
        <begin position="20"/>
        <end position="39"/>
    </location>
</feature>
<dbReference type="GO" id="GO:0042910">
    <property type="term" value="F:xenobiotic transmembrane transporter activity"/>
    <property type="evidence" value="ECO:0007669"/>
    <property type="project" value="InterPro"/>
</dbReference>
<dbReference type="eggNOG" id="COG0534">
    <property type="taxonomic scope" value="Bacteria"/>
</dbReference>
<dbReference type="PANTHER" id="PTHR43549:SF3">
    <property type="entry name" value="MULTIDRUG RESISTANCE PROTEIN YPNP-RELATED"/>
    <property type="match status" value="1"/>
</dbReference>
<dbReference type="Pfam" id="PF01554">
    <property type="entry name" value="MatE"/>
    <property type="match status" value="1"/>
</dbReference>
<feature type="transmembrane region" description="Helical" evidence="7">
    <location>
        <begin position="93"/>
        <end position="115"/>
    </location>
</feature>
<keyword evidence="2" id="KW-0813">Transport</keyword>
<keyword evidence="3" id="KW-1003">Cell membrane</keyword>
<dbReference type="InterPro" id="IPR002528">
    <property type="entry name" value="MATE_fam"/>
</dbReference>
<dbReference type="KEGG" id="ppr:PBPRB1635"/>
<name>Q6LGT5_PHOPR</name>
<keyword evidence="6 7" id="KW-0472">Membrane</keyword>
<dbReference type="Proteomes" id="UP000000593">
    <property type="component" value="Chromosome 2"/>
</dbReference>
<feature type="transmembrane region" description="Helical" evidence="7">
    <location>
        <begin position="60"/>
        <end position="81"/>
    </location>
</feature>
<proteinExistence type="predicted"/>
<evidence type="ECO:0000256" key="1">
    <source>
        <dbReference type="ARBA" id="ARBA00004651"/>
    </source>
</evidence>
<evidence type="ECO:0000256" key="4">
    <source>
        <dbReference type="ARBA" id="ARBA00022692"/>
    </source>
</evidence>
<evidence type="ECO:0000313" key="8">
    <source>
        <dbReference type="EMBL" id="CAG23495.1"/>
    </source>
</evidence>
<dbReference type="GO" id="GO:0015297">
    <property type="term" value="F:antiporter activity"/>
    <property type="evidence" value="ECO:0007669"/>
    <property type="project" value="InterPro"/>
</dbReference>
<dbReference type="EMBL" id="CR378680">
    <property type="protein sequence ID" value="CAG23495.1"/>
    <property type="molecule type" value="Genomic_DNA"/>
</dbReference>
<evidence type="ECO:0000256" key="7">
    <source>
        <dbReference type="SAM" id="Phobius"/>
    </source>
</evidence>